<dbReference type="EC" id="2.7.13.3" evidence="3"/>
<evidence type="ECO:0000256" key="7">
    <source>
        <dbReference type="ARBA" id="ARBA00022741"/>
    </source>
</evidence>
<evidence type="ECO:0000256" key="6">
    <source>
        <dbReference type="ARBA" id="ARBA00022679"/>
    </source>
</evidence>
<keyword evidence="10" id="KW-0902">Two-component regulatory system</keyword>
<dbReference type="InterPro" id="IPR004358">
    <property type="entry name" value="Sig_transdc_His_kin-like_C"/>
</dbReference>
<evidence type="ECO:0000256" key="1">
    <source>
        <dbReference type="ARBA" id="ARBA00000085"/>
    </source>
</evidence>
<evidence type="ECO:0000256" key="11">
    <source>
        <dbReference type="ARBA" id="ARBA00023136"/>
    </source>
</evidence>
<keyword evidence="6" id="KW-0808">Transferase</keyword>
<keyword evidence="12" id="KW-0812">Transmembrane</keyword>
<dbReference type="GO" id="GO:0000155">
    <property type="term" value="F:phosphorelay sensor kinase activity"/>
    <property type="evidence" value="ECO:0007669"/>
    <property type="project" value="InterPro"/>
</dbReference>
<dbReference type="SUPFAM" id="SSF47384">
    <property type="entry name" value="Homodimeric domain of signal transducing histidine kinase"/>
    <property type="match status" value="1"/>
</dbReference>
<proteinExistence type="predicted"/>
<dbReference type="InterPro" id="IPR003660">
    <property type="entry name" value="HAMP_dom"/>
</dbReference>
<dbReference type="SMART" id="SM00387">
    <property type="entry name" value="HATPase_c"/>
    <property type="match status" value="1"/>
</dbReference>
<name>A0A2P6ML63_ALKUR</name>
<dbReference type="CDD" id="cd06225">
    <property type="entry name" value="HAMP"/>
    <property type="match status" value="1"/>
</dbReference>
<keyword evidence="7" id="KW-0547">Nucleotide-binding</keyword>
<keyword evidence="12" id="KW-1133">Transmembrane helix</keyword>
<dbReference type="SUPFAM" id="SSF158472">
    <property type="entry name" value="HAMP domain-like"/>
    <property type="match status" value="1"/>
</dbReference>
<dbReference type="EMBL" id="PVNS01000001">
    <property type="protein sequence ID" value="PRO67026.1"/>
    <property type="molecule type" value="Genomic_DNA"/>
</dbReference>
<dbReference type="InterPro" id="IPR036097">
    <property type="entry name" value="HisK_dim/P_sf"/>
</dbReference>
<dbReference type="GO" id="GO:0005886">
    <property type="term" value="C:plasma membrane"/>
    <property type="evidence" value="ECO:0007669"/>
    <property type="project" value="UniProtKB-SubCell"/>
</dbReference>
<evidence type="ECO:0000256" key="12">
    <source>
        <dbReference type="SAM" id="Phobius"/>
    </source>
</evidence>
<evidence type="ECO:0000256" key="2">
    <source>
        <dbReference type="ARBA" id="ARBA00004651"/>
    </source>
</evidence>
<evidence type="ECO:0000256" key="9">
    <source>
        <dbReference type="ARBA" id="ARBA00022840"/>
    </source>
</evidence>
<dbReference type="Pfam" id="PF02518">
    <property type="entry name" value="HATPase_c"/>
    <property type="match status" value="1"/>
</dbReference>
<dbReference type="RefSeq" id="WP_105957412.1">
    <property type="nucleotide sequence ID" value="NZ_PVNS01000001.1"/>
</dbReference>
<dbReference type="CDD" id="cd00075">
    <property type="entry name" value="HATPase"/>
    <property type="match status" value="1"/>
</dbReference>
<evidence type="ECO:0000256" key="5">
    <source>
        <dbReference type="ARBA" id="ARBA00022553"/>
    </source>
</evidence>
<keyword evidence="4" id="KW-1003">Cell membrane</keyword>
<evidence type="ECO:0000259" key="13">
    <source>
        <dbReference type="PROSITE" id="PS50109"/>
    </source>
</evidence>
<dbReference type="InterPro" id="IPR036890">
    <property type="entry name" value="HATPase_C_sf"/>
</dbReference>
<dbReference type="PROSITE" id="PS50109">
    <property type="entry name" value="HIS_KIN"/>
    <property type="match status" value="1"/>
</dbReference>
<dbReference type="PROSITE" id="PS50885">
    <property type="entry name" value="HAMP"/>
    <property type="match status" value="1"/>
</dbReference>
<feature type="transmembrane region" description="Helical" evidence="12">
    <location>
        <begin position="187"/>
        <end position="207"/>
    </location>
</feature>
<feature type="domain" description="HAMP" evidence="14">
    <location>
        <begin position="208"/>
        <end position="260"/>
    </location>
</feature>
<organism evidence="15 16">
    <name type="scientific">Alkalicoccus urumqiensis</name>
    <name type="common">Bacillus urumqiensis</name>
    <dbReference type="NCBI Taxonomy" id="1548213"/>
    <lineage>
        <taxon>Bacteria</taxon>
        <taxon>Bacillati</taxon>
        <taxon>Bacillota</taxon>
        <taxon>Bacilli</taxon>
        <taxon>Bacillales</taxon>
        <taxon>Bacillaceae</taxon>
        <taxon>Alkalicoccus</taxon>
    </lineage>
</organism>
<dbReference type="Gene3D" id="1.10.287.130">
    <property type="match status" value="1"/>
</dbReference>
<dbReference type="PRINTS" id="PR00344">
    <property type="entry name" value="BCTRLSENSOR"/>
</dbReference>
<dbReference type="Gene3D" id="3.30.450.20">
    <property type="entry name" value="PAS domain"/>
    <property type="match status" value="1"/>
</dbReference>
<dbReference type="Gene3D" id="6.10.340.10">
    <property type="match status" value="1"/>
</dbReference>
<evidence type="ECO:0000256" key="4">
    <source>
        <dbReference type="ARBA" id="ARBA00022475"/>
    </source>
</evidence>
<dbReference type="PANTHER" id="PTHR43065">
    <property type="entry name" value="SENSOR HISTIDINE KINASE"/>
    <property type="match status" value="1"/>
</dbReference>
<comment type="caution">
    <text evidence="15">The sequence shown here is derived from an EMBL/GenBank/DDBJ whole genome shotgun (WGS) entry which is preliminary data.</text>
</comment>
<dbReference type="InterPro" id="IPR005467">
    <property type="entry name" value="His_kinase_dom"/>
</dbReference>
<keyword evidence="5" id="KW-0597">Phosphoprotein</keyword>
<keyword evidence="11 12" id="KW-0472">Membrane</keyword>
<evidence type="ECO:0000259" key="14">
    <source>
        <dbReference type="PROSITE" id="PS50885"/>
    </source>
</evidence>
<evidence type="ECO:0000256" key="3">
    <source>
        <dbReference type="ARBA" id="ARBA00012438"/>
    </source>
</evidence>
<feature type="domain" description="Histidine kinase" evidence="13">
    <location>
        <begin position="397"/>
        <end position="602"/>
    </location>
</feature>
<dbReference type="CDD" id="cd00082">
    <property type="entry name" value="HisKA"/>
    <property type="match status" value="1"/>
</dbReference>
<dbReference type="PANTHER" id="PTHR43065:SF10">
    <property type="entry name" value="PEROXIDE STRESS-ACTIVATED HISTIDINE KINASE MAK3"/>
    <property type="match status" value="1"/>
</dbReference>
<evidence type="ECO:0000256" key="10">
    <source>
        <dbReference type="ARBA" id="ARBA00023012"/>
    </source>
</evidence>
<evidence type="ECO:0000313" key="16">
    <source>
        <dbReference type="Proteomes" id="UP000243650"/>
    </source>
</evidence>
<dbReference type="AlphaFoldDB" id="A0A2P6ML63"/>
<dbReference type="SMART" id="SM00304">
    <property type="entry name" value="HAMP"/>
    <property type="match status" value="1"/>
</dbReference>
<keyword evidence="16" id="KW-1185">Reference proteome</keyword>
<dbReference type="InterPro" id="IPR003594">
    <property type="entry name" value="HATPase_dom"/>
</dbReference>
<protein>
    <recommendedName>
        <fullName evidence="3">histidine kinase</fullName>
        <ecNumber evidence="3">2.7.13.3</ecNumber>
    </recommendedName>
</protein>
<evidence type="ECO:0000256" key="8">
    <source>
        <dbReference type="ARBA" id="ARBA00022777"/>
    </source>
</evidence>
<keyword evidence="9" id="KW-0067">ATP-binding</keyword>
<dbReference type="InterPro" id="IPR003661">
    <property type="entry name" value="HisK_dim/P_dom"/>
</dbReference>
<dbReference type="SMART" id="SM00388">
    <property type="entry name" value="HisKA"/>
    <property type="match status" value="1"/>
</dbReference>
<comment type="catalytic activity">
    <reaction evidence="1">
        <text>ATP + protein L-histidine = ADP + protein N-phospho-L-histidine.</text>
        <dbReference type="EC" id="2.7.13.3"/>
    </reaction>
</comment>
<accession>A0A2P6ML63</accession>
<keyword evidence="8 15" id="KW-0418">Kinase</keyword>
<sequence length="605" mass="68782">MMKMRPAHWSLRSKILVVLLLLTTVLSSLSFLFINTLGEMDEVSETITEDNLPELLWLSHWETQLRMKEEYVETGVETEFCCSFLDRYDRFRFDGQQSMQRLHGNPPDSLSSFEARVEELDFMILNNVTGLLEINDTEGAADYIENTYTDRLNMIQTELDEARMDVYESLQTEQSRFGAIISRNVDLLMLVTAFVILGALIVSYKLSRSLTRPVEKMESQLRTIASGRYGHTLEEEGQVELQPLIRSINTMSLQLKRSFDIVYSDKQYREQILDSLPIGIVTSDERTGEVDLNAAAESVIGSSFKAEDLPSLQLEAEGKHRFYEMLGSKDFFLNEKVTFPAVDKDHVYLVSQARLADHDDEVIGKVFYFIDITDTEELEQQVRQTEKLAVIGSLAAGAAHEIRNPLAVVDGFLKLMHQSLPDEEQKNFRLELLLKEVDRINAIIEEMLMLAKPAAPALEERALEPVVEEILPLLKEHEELRKIAFHIDLEPVPLHLDAGQMKQVFHNLIRNSAEAMNGEGTIEVTGEKRKHVYCVKIKDNGPGIPEVDQAYMFDPFATTKENGTGLGLTIAERIMDHHQGRLFLQESSKSGTTFCLEFPLKGVRT</sequence>
<gene>
    <name evidence="15" type="ORF">C6I21_00210</name>
</gene>
<evidence type="ECO:0000313" key="15">
    <source>
        <dbReference type="EMBL" id="PRO67026.1"/>
    </source>
</evidence>
<dbReference type="Gene3D" id="3.30.565.10">
    <property type="entry name" value="Histidine kinase-like ATPase, C-terminal domain"/>
    <property type="match status" value="1"/>
</dbReference>
<comment type="subcellular location">
    <subcellularLocation>
        <location evidence="2">Cell membrane</location>
        <topology evidence="2">Multi-pass membrane protein</topology>
    </subcellularLocation>
</comment>
<dbReference type="OrthoDB" id="9815750at2"/>
<dbReference type="Pfam" id="PF00512">
    <property type="entry name" value="HisKA"/>
    <property type="match status" value="1"/>
</dbReference>
<dbReference type="SUPFAM" id="SSF55874">
    <property type="entry name" value="ATPase domain of HSP90 chaperone/DNA topoisomerase II/histidine kinase"/>
    <property type="match status" value="1"/>
</dbReference>
<reference evidence="15 16" key="1">
    <citation type="submission" date="2018-03" db="EMBL/GenBank/DDBJ databases">
        <title>Bacillus urumqiensis sp. nov., a moderately haloalkaliphilic bacterium isolated from a salt lake.</title>
        <authorList>
            <person name="Zhao B."/>
            <person name="Liao Z."/>
        </authorList>
    </citation>
    <scope>NUCLEOTIDE SEQUENCE [LARGE SCALE GENOMIC DNA]</scope>
    <source>
        <strain evidence="15 16">BZ-SZ-XJ18</strain>
    </source>
</reference>
<dbReference type="Proteomes" id="UP000243650">
    <property type="component" value="Unassembled WGS sequence"/>
</dbReference>
<dbReference type="GO" id="GO:0005524">
    <property type="term" value="F:ATP binding"/>
    <property type="evidence" value="ECO:0007669"/>
    <property type="project" value="UniProtKB-KW"/>
</dbReference>
<dbReference type="Pfam" id="PF00672">
    <property type="entry name" value="HAMP"/>
    <property type="match status" value="1"/>
</dbReference>